<evidence type="ECO:0000256" key="3">
    <source>
        <dbReference type="ARBA" id="ARBA00022960"/>
    </source>
</evidence>
<dbReference type="PANTHER" id="PTHR36174:SF1">
    <property type="entry name" value="LIPID II:GLYCINE GLYCYLTRANSFERASE"/>
    <property type="match status" value="1"/>
</dbReference>
<dbReference type="SUPFAM" id="SSF55729">
    <property type="entry name" value="Acyl-CoA N-acyltransferases (Nat)"/>
    <property type="match status" value="1"/>
</dbReference>
<name>F4BH52_9GAMM</name>
<evidence type="ECO:0000256" key="4">
    <source>
        <dbReference type="ARBA" id="ARBA00022984"/>
    </source>
</evidence>
<feature type="domain" description="BioF2-like acetyltransferase" evidence="7">
    <location>
        <begin position="154"/>
        <end position="285"/>
    </location>
</feature>
<keyword evidence="4" id="KW-0573">Peptidoglycan synthesis</keyword>
<dbReference type="AlphaFoldDB" id="F4BH52"/>
<dbReference type="RefSeq" id="WP_014548777.1">
    <property type="nucleotide sequence ID" value="NC_017449.1"/>
</dbReference>
<protein>
    <recommendedName>
        <fullName evidence="7">BioF2-like acetyltransferase domain-containing protein</fullName>
    </recommendedName>
</protein>
<keyword evidence="6" id="KW-0961">Cell wall biogenesis/degradation</keyword>
<evidence type="ECO:0000256" key="1">
    <source>
        <dbReference type="ARBA" id="ARBA00009943"/>
    </source>
</evidence>
<dbReference type="InterPro" id="IPR003447">
    <property type="entry name" value="FEMABX"/>
</dbReference>
<dbReference type="GO" id="GO:0071555">
    <property type="term" value="P:cell wall organization"/>
    <property type="evidence" value="ECO:0007669"/>
    <property type="project" value="UniProtKB-KW"/>
</dbReference>
<dbReference type="InterPro" id="IPR050644">
    <property type="entry name" value="PG_Glycine_Bridge_Synth"/>
</dbReference>
<comment type="similarity">
    <text evidence="1">Belongs to the FemABX family.</text>
</comment>
<dbReference type="eggNOG" id="COG3146">
    <property type="taxonomic scope" value="Bacteria"/>
</dbReference>
<dbReference type="Gene3D" id="3.40.630.30">
    <property type="match status" value="1"/>
</dbReference>
<keyword evidence="2" id="KW-0808">Transferase</keyword>
<dbReference type="PANTHER" id="PTHR36174">
    <property type="entry name" value="LIPID II:GLYCINE GLYCYLTRANSFERASE"/>
    <property type="match status" value="1"/>
</dbReference>
<dbReference type="KEGG" id="fcn:FN3523_1493"/>
<keyword evidence="3" id="KW-0133">Cell shape</keyword>
<dbReference type="GO" id="GO:0008360">
    <property type="term" value="P:regulation of cell shape"/>
    <property type="evidence" value="ECO:0007669"/>
    <property type="project" value="UniProtKB-KW"/>
</dbReference>
<dbReference type="InterPro" id="IPR038740">
    <property type="entry name" value="BioF2-like_GNAT_dom"/>
</dbReference>
<dbReference type="PATRIC" id="fig|676032.3.peg.1504"/>
<proteinExistence type="inferred from homology"/>
<reference evidence="9" key="1">
    <citation type="journal article" date="2011" name="Appl. Environ. Microbiol.">
        <title>Common ancestry and novel genetic traits of Francisella novicida-like isolates from North America and Australia as revealed by comparative genomic analyses.</title>
        <authorList>
            <person name="Siddaramappa S."/>
            <person name="Challacombe J.F."/>
            <person name="Petersen J.M."/>
            <person name="Pillai S."/>
            <person name="Hogg G."/>
            <person name="Kuske C.R."/>
        </authorList>
    </citation>
    <scope>NUCLEOTIDE SEQUENCE [LARGE SCALE GENOMIC DNA]</scope>
    <source>
        <strain evidence="9">3523</strain>
    </source>
</reference>
<evidence type="ECO:0000313" key="9">
    <source>
        <dbReference type="Proteomes" id="UP000008303"/>
    </source>
</evidence>
<dbReference type="PROSITE" id="PS51191">
    <property type="entry name" value="FEMABX"/>
    <property type="match status" value="1"/>
</dbReference>
<evidence type="ECO:0000256" key="5">
    <source>
        <dbReference type="ARBA" id="ARBA00023315"/>
    </source>
</evidence>
<dbReference type="GO" id="GO:0009252">
    <property type="term" value="P:peptidoglycan biosynthetic process"/>
    <property type="evidence" value="ECO:0007669"/>
    <property type="project" value="UniProtKB-KW"/>
</dbReference>
<dbReference type="HOGENOM" id="CLU_055609_0_0_6"/>
<keyword evidence="5" id="KW-0012">Acyltransferase</keyword>
<dbReference type="Pfam" id="PF13480">
    <property type="entry name" value="Acetyltransf_6"/>
    <property type="match status" value="1"/>
</dbReference>
<sequence length="343" mass="40675">MISIVEAFNSDDWDSIVKSFENYDIQYLNMYVRVFANNDEPILLYYDDSNTKAINVILKRDISKDKVFQGRLPENTFYDVTTPYGYGGWLVEGEYTDNIEQEYIKFCETQGFISEFTRFHLINGYESYYSGSLKSNQHNIVRSLNLDLDDIIKSFEYRVRKDLRKAIKADLDFEVDTSGQRLDDFLRIYHSTMDRNNARKDFFFRKDFFESLNTMIGNYVYFHVLKDNKVVSTELVLYGPDNAYSFLGGTDREYFSMRPNHFLKYKIIEWCKNKGLKRFVLGGGYGGDDGIFLYKRGFAPNGIYKFYVGRRIFDKNKYNRLVDIRKSLSYFDENSQFFPLYRS</sequence>
<evidence type="ECO:0000256" key="6">
    <source>
        <dbReference type="ARBA" id="ARBA00023316"/>
    </source>
</evidence>
<evidence type="ECO:0000313" key="8">
    <source>
        <dbReference type="EMBL" id="AEE26796.1"/>
    </source>
</evidence>
<gene>
    <name evidence="8" type="ordered locus">FN3523_1493</name>
</gene>
<dbReference type="Proteomes" id="UP000008303">
    <property type="component" value="Chromosome"/>
</dbReference>
<dbReference type="InterPro" id="IPR016181">
    <property type="entry name" value="Acyl_CoA_acyltransferase"/>
</dbReference>
<evidence type="ECO:0000256" key="2">
    <source>
        <dbReference type="ARBA" id="ARBA00022679"/>
    </source>
</evidence>
<evidence type="ECO:0000259" key="7">
    <source>
        <dbReference type="Pfam" id="PF13480"/>
    </source>
</evidence>
<dbReference type="GO" id="GO:0016755">
    <property type="term" value="F:aminoacyltransferase activity"/>
    <property type="evidence" value="ECO:0007669"/>
    <property type="project" value="InterPro"/>
</dbReference>
<dbReference type="EMBL" id="CP002558">
    <property type="protein sequence ID" value="AEE26796.1"/>
    <property type="molecule type" value="Genomic_DNA"/>
</dbReference>
<accession>F4BH52</accession>
<organism evidence="8 9">
    <name type="scientific">Francisella hispaniensis</name>
    <dbReference type="NCBI Taxonomy" id="622488"/>
    <lineage>
        <taxon>Bacteria</taxon>
        <taxon>Pseudomonadati</taxon>
        <taxon>Pseudomonadota</taxon>
        <taxon>Gammaproteobacteria</taxon>
        <taxon>Thiotrichales</taxon>
        <taxon>Francisellaceae</taxon>
        <taxon>Francisella</taxon>
    </lineage>
</organism>